<comment type="caution">
    <text evidence="1">The sequence shown here is derived from an EMBL/GenBank/DDBJ whole genome shotgun (WGS) entry which is preliminary data.</text>
</comment>
<evidence type="ECO:0000313" key="1">
    <source>
        <dbReference type="EMBL" id="CCO36469.1"/>
    </source>
</evidence>
<reference evidence="1 2" key="1">
    <citation type="journal article" date="2013" name="J. Biotechnol.">
        <title>Establishment and interpretation of the genome sequence of the phytopathogenic fungus Rhizoctonia solani AG1-IB isolate 7/3/14.</title>
        <authorList>
            <person name="Wibberg D.W."/>
            <person name="Jelonek L.J."/>
            <person name="Rupp O.R."/>
            <person name="Hennig M.H."/>
            <person name="Eikmeyer F.E."/>
            <person name="Goesmann A.G."/>
            <person name="Hartmann A.H."/>
            <person name="Borriss R.B."/>
            <person name="Grosch R.G."/>
            <person name="Puehler A.P."/>
            <person name="Schlueter A.S."/>
        </authorList>
    </citation>
    <scope>NUCLEOTIDE SEQUENCE [LARGE SCALE GENOMIC DNA]</scope>
    <source>
        <strain evidence="2">AG1-IB / isolate 7/3/14</strain>
    </source>
</reference>
<gene>
    <name evidence="1" type="ORF">BN14_10604</name>
</gene>
<accession>M5CAX1</accession>
<dbReference type="Proteomes" id="UP000012065">
    <property type="component" value="Unassembled WGS sequence"/>
</dbReference>
<name>M5CAX1_THACB</name>
<organism evidence="1 2">
    <name type="scientific">Thanatephorus cucumeris (strain AG1-IB / isolate 7/3/14)</name>
    <name type="common">Lettuce bottom rot fungus</name>
    <name type="synonym">Rhizoctonia solani</name>
    <dbReference type="NCBI Taxonomy" id="1108050"/>
    <lineage>
        <taxon>Eukaryota</taxon>
        <taxon>Fungi</taxon>
        <taxon>Dikarya</taxon>
        <taxon>Basidiomycota</taxon>
        <taxon>Agaricomycotina</taxon>
        <taxon>Agaricomycetes</taxon>
        <taxon>Cantharellales</taxon>
        <taxon>Ceratobasidiaceae</taxon>
        <taxon>Rhizoctonia</taxon>
        <taxon>Rhizoctonia solani AG-1</taxon>
    </lineage>
</organism>
<dbReference type="HOGENOM" id="CLU_1620209_0_0_1"/>
<protein>
    <submittedName>
        <fullName evidence="1">Uncharacterized protein</fullName>
    </submittedName>
</protein>
<evidence type="ECO:0000313" key="2">
    <source>
        <dbReference type="Proteomes" id="UP000012065"/>
    </source>
</evidence>
<sequence length="164" mass="17704">MSQDLRIKFVGSAVFEGGKSQSATFYPAGKDATFVVESEKSPLSAADTSVEMLDSTGNTLCHVSLRPQTKLIAVNAKKKGSTGWDQSTQVLLVFDQYLPSSKPAYFKLTDDGETFTINFSDDNPVKVKKLAGLADAEISRVNYNAPAKGESVLSDQIKFTVTLP</sequence>
<dbReference type="Gene3D" id="2.60.120.200">
    <property type="match status" value="1"/>
</dbReference>
<dbReference type="AlphaFoldDB" id="M5CAX1"/>
<dbReference type="EMBL" id="CAOJ01016009">
    <property type="protein sequence ID" value="CCO36469.1"/>
    <property type="molecule type" value="Genomic_DNA"/>
</dbReference>
<proteinExistence type="predicted"/>